<reference evidence="1" key="1">
    <citation type="submission" date="2021-06" db="EMBL/GenBank/DDBJ databases">
        <authorList>
            <person name="Kallberg Y."/>
            <person name="Tangrot J."/>
            <person name="Rosling A."/>
        </authorList>
    </citation>
    <scope>NUCLEOTIDE SEQUENCE</scope>
    <source>
        <strain evidence="1">MA453B</strain>
    </source>
</reference>
<accession>A0A9N9KB79</accession>
<protein>
    <submittedName>
        <fullName evidence="1">6342_t:CDS:1</fullName>
    </submittedName>
</protein>
<keyword evidence="2" id="KW-1185">Reference proteome</keyword>
<name>A0A9N9KB79_9GLOM</name>
<dbReference type="EMBL" id="CAJVPY010054013">
    <property type="protein sequence ID" value="CAG8816515.1"/>
    <property type="molecule type" value="Genomic_DNA"/>
</dbReference>
<evidence type="ECO:0000313" key="1">
    <source>
        <dbReference type="EMBL" id="CAG8816515.1"/>
    </source>
</evidence>
<proteinExistence type="predicted"/>
<feature type="non-terminal residue" evidence="1">
    <location>
        <position position="44"/>
    </location>
</feature>
<dbReference type="OrthoDB" id="2404859at2759"/>
<organism evidence="1 2">
    <name type="scientific">Dentiscutata erythropus</name>
    <dbReference type="NCBI Taxonomy" id="1348616"/>
    <lineage>
        <taxon>Eukaryota</taxon>
        <taxon>Fungi</taxon>
        <taxon>Fungi incertae sedis</taxon>
        <taxon>Mucoromycota</taxon>
        <taxon>Glomeromycotina</taxon>
        <taxon>Glomeromycetes</taxon>
        <taxon>Diversisporales</taxon>
        <taxon>Gigasporaceae</taxon>
        <taxon>Dentiscutata</taxon>
    </lineage>
</organism>
<comment type="caution">
    <text evidence="1">The sequence shown here is derived from an EMBL/GenBank/DDBJ whole genome shotgun (WGS) entry which is preliminary data.</text>
</comment>
<sequence length="44" mass="5144">MPWYLHSDATPLSTENIQNIIKAKNLMKRAPEAMANKYKISIRR</sequence>
<evidence type="ECO:0000313" key="2">
    <source>
        <dbReference type="Proteomes" id="UP000789405"/>
    </source>
</evidence>
<gene>
    <name evidence="1" type="ORF">DERYTH_LOCUS26292</name>
</gene>
<dbReference type="AlphaFoldDB" id="A0A9N9KB79"/>
<dbReference type="Proteomes" id="UP000789405">
    <property type="component" value="Unassembled WGS sequence"/>
</dbReference>